<protein>
    <submittedName>
        <fullName evidence="1">Uncharacterized protein</fullName>
    </submittedName>
</protein>
<evidence type="ECO:0000313" key="2">
    <source>
        <dbReference type="Proteomes" id="UP000824469"/>
    </source>
</evidence>
<dbReference type="OMA" id="GNTWSHP"/>
<accession>A0AA38CM64</accession>
<dbReference type="InterPro" id="IPR038947">
    <property type="entry name" value="At3g27210-like"/>
</dbReference>
<name>A0AA38CM64_TAXCH</name>
<dbReference type="AlphaFoldDB" id="A0AA38CM64"/>
<comment type="caution">
    <text evidence="1">The sequence shown here is derived from an EMBL/GenBank/DDBJ whole genome shotgun (WGS) entry which is preliminary data.</text>
</comment>
<reference evidence="1 2" key="1">
    <citation type="journal article" date="2021" name="Nat. Plants">
        <title>The Taxus genome provides insights into paclitaxel biosynthesis.</title>
        <authorList>
            <person name="Xiong X."/>
            <person name="Gou J."/>
            <person name="Liao Q."/>
            <person name="Li Y."/>
            <person name="Zhou Q."/>
            <person name="Bi G."/>
            <person name="Li C."/>
            <person name="Du R."/>
            <person name="Wang X."/>
            <person name="Sun T."/>
            <person name="Guo L."/>
            <person name="Liang H."/>
            <person name="Lu P."/>
            <person name="Wu Y."/>
            <person name="Zhang Z."/>
            <person name="Ro D.K."/>
            <person name="Shang Y."/>
            <person name="Huang S."/>
            <person name="Yan J."/>
        </authorList>
    </citation>
    <scope>NUCLEOTIDE SEQUENCE [LARGE SCALE GENOMIC DNA]</scope>
    <source>
        <strain evidence="1">Ta-2019</strain>
    </source>
</reference>
<proteinExistence type="predicted"/>
<keyword evidence="2" id="KW-1185">Reference proteome</keyword>
<dbReference type="EMBL" id="JAHRHJ020000010">
    <property type="protein sequence ID" value="KAH9299133.1"/>
    <property type="molecule type" value="Genomic_DNA"/>
</dbReference>
<gene>
    <name evidence="1" type="ORF">KI387_030815</name>
</gene>
<feature type="non-terminal residue" evidence="1">
    <location>
        <position position="1"/>
    </location>
</feature>
<dbReference type="PANTHER" id="PTHR34280:SF2">
    <property type="entry name" value="OS01G0920100 PROTEIN"/>
    <property type="match status" value="1"/>
</dbReference>
<evidence type="ECO:0000313" key="1">
    <source>
        <dbReference type="EMBL" id="KAH9299133.1"/>
    </source>
</evidence>
<organism evidence="1 2">
    <name type="scientific">Taxus chinensis</name>
    <name type="common">Chinese yew</name>
    <name type="synonym">Taxus wallichiana var. chinensis</name>
    <dbReference type="NCBI Taxonomy" id="29808"/>
    <lineage>
        <taxon>Eukaryota</taxon>
        <taxon>Viridiplantae</taxon>
        <taxon>Streptophyta</taxon>
        <taxon>Embryophyta</taxon>
        <taxon>Tracheophyta</taxon>
        <taxon>Spermatophyta</taxon>
        <taxon>Pinopsida</taxon>
        <taxon>Pinidae</taxon>
        <taxon>Conifers II</taxon>
        <taxon>Cupressales</taxon>
        <taxon>Taxaceae</taxon>
        <taxon>Taxus</taxon>
    </lineage>
</organism>
<dbReference type="PANTHER" id="PTHR34280">
    <property type="entry name" value="OS01G0920100 PROTEIN"/>
    <property type="match status" value="1"/>
</dbReference>
<dbReference type="Proteomes" id="UP000824469">
    <property type="component" value="Unassembled WGS sequence"/>
</dbReference>
<sequence length="310" mass="33956">APLTGIKKEKNNGFRYSSAETTINNLVHLGSDLSVTANGKPEVASVNFHVTEIQRGHTKSISYGSKDEAYFDSVACWESDCDDDFLSVNGDFLLSAGNTMSIPSSGQVTPRPSIASLKDTMMLVENKDIAILVDNKDRVIPVENKDIAIPVENKDRSIPAENKDIVIPVENKNRLIPVENKDIMILVENKDGIIPVEKKKKLKEFFMEKLSSEDITASVDHVTSSDPQLNWGAGAEDDGTGTTVVKDEGLKCPGGNHDTVKDVLGKSEGTDEHDLHEKQMVTCCLPRLVQNGTVNGEKKIAKPKSHFQRK</sequence>